<dbReference type="AlphaFoldDB" id="A0A183JDH0"/>
<accession>A0A183JDH0</accession>
<evidence type="ECO:0000313" key="2">
    <source>
        <dbReference type="EMBL" id="VDO63449.1"/>
    </source>
</evidence>
<dbReference type="PANTHER" id="PTHR19446">
    <property type="entry name" value="REVERSE TRANSCRIPTASES"/>
    <property type="match status" value="1"/>
</dbReference>
<dbReference type="CDD" id="cd01650">
    <property type="entry name" value="RT_nLTR_like"/>
    <property type="match status" value="1"/>
</dbReference>
<gene>
    <name evidence="2" type="ORF">SCUD_LOCUS733</name>
</gene>
<keyword evidence="3" id="KW-1185">Reference proteome</keyword>
<protein>
    <submittedName>
        <fullName evidence="4">Reverse transcriptase domain-containing protein</fullName>
    </submittedName>
</protein>
<dbReference type="WBParaSite" id="SCUD_0000073201-mRNA-1">
    <property type="protein sequence ID" value="SCUD_0000073201-mRNA-1"/>
    <property type="gene ID" value="SCUD_0000073201"/>
</dbReference>
<sequence length="174" mass="20046">MLAHQLKRLAWPPDNIPEEVLKLDVAATAKIHNILVSKNWHEQQVPTDWKEGRVIKIPKKGDLSKCENYRGITLFPIPGKVLNRVLLNRMKDSVYAQLRDQQAGYRKDPSCTDQSVTLRTIAVQSIEWNSPIYINFIDYEKAFDSADRQHCGGFFDTMACLRRQSILYGIPMMN</sequence>
<dbReference type="Pfam" id="PF00078">
    <property type="entry name" value="RVT_1"/>
    <property type="match status" value="1"/>
</dbReference>
<name>A0A183JDH0_9TREM</name>
<reference evidence="4" key="1">
    <citation type="submission" date="2016-06" db="UniProtKB">
        <authorList>
            <consortium name="WormBaseParasite"/>
        </authorList>
    </citation>
    <scope>IDENTIFICATION</scope>
</reference>
<dbReference type="Proteomes" id="UP000279833">
    <property type="component" value="Unassembled WGS sequence"/>
</dbReference>
<organism evidence="4">
    <name type="scientific">Schistosoma curassoni</name>
    <dbReference type="NCBI Taxonomy" id="6186"/>
    <lineage>
        <taxon>Eukaryota</taxon>
        <taxon>Metazoa</taxon>
        <taxon>Spiralia</taxon>
        <taxon>Lophotrochozoa</taxon>
        <taxon>Platyhelminthes</taxon>
        <taxon>Trematoda</taxon>
        <taxon>Digenea</taxon>
        <taxon>Strigeidida</taxon>
        <taxon>Schistosomatoidea</taxon>
        <taxon>Schistosomatidae</taxon>
        <taxon>Schistosoma</taxon>
    </lineage>
</organism>
<reference evidence="2 3" key="2">
    <citation type="submission" date="2018-11" db="EMBL/GenBank/DDBJ databases">
        <authorList>
            <consortium name="Pathogen Informatics"/>
        </authorList>
    </citation>
    <scope>NUCLEOTIDE SEQUENCE [LARGE SCALE GENOMIC DNA]</scope>
    <source>
        <strain evidence="2">Dakar</strain>
        <strain evidence="3">Dakar, Senegal</strain>
    </source>
</reference>
<proteinExistence type="predicted"/>
<evidence type="ECO:0000313" key="4">
    <source>
        <dbReference type="WBParaSite" id="SCUD_0000073201-mRNA-1"/>
    </source>
</evidence>
<dbReference type="InterPro" id="IPR043502">
    <property type="entry name" value="DNA/RNA_pol_sf"/>
</dbReference>
<evidence type="ECO:0000259" key="1">
    <source>
        <dbReference type="Pfam" id="PF00078"/>
    </source>
</evidence>
<feature type="domain" description="Reverse transcriptase" evidence="1">
    <location>
        <begin position="57"/>
        <end position="146"/>
    </location>
</feature>
<dbReference type="EMBL" id="UZAK01000526">
    <property type="protein sequence ID" value="VDO63449.1"/>
    <property type="molecule type" value="Genomic_DNA"/>
</dbReference>
<evidence type="ECO:0000313" key="3">
    <source>
        <dbReference type="Proteomes" id="UP000279833"/>
    </source>
</evidence>
<dbReference type="SUPFAM" id="SSF56672">
    <property type="entry name" value="DNA/RNA polymerases"/>
    <property type="match status" value="1"/>
</dbReference>
<dbReference type="InterPro" id="IPR000477">
    <property type="entry name" value="RT_dom"/>
</dbReference>